<dbReference type="EMBL" id="QGSV01000099">
    <property type="protein sequence ID" value="PWU50880.1"/>
    <property type="molecule type" value="Genomic_DNA"/>
</dbReference>
<protein>
    <submittedName>
        <fullName evidence="1">Uncharacterized protein</fullName>
    </submittedName>
</protein>
<gene>
    <name evidence="1" type="ORF">DLJ46_06060</name>
</gene>
<evidence type="ECO:0000313" key="1">
    <source>
        <dbReference type="EMBL" id="PWU50880.1"/>
    </source>
</evidence>
<dbReference type="AlphaFoldDB" id="A0A317KGT6"/>
<organism evidence="1 2">
    <name type="scientific">Micromonospora globispora</name>
    <dbReference type="NCBI Taxonomy" id="1450148"/>
    <lineage>
        <taxon>Bacteria</taxon>
        <taxon>Bacillati</taxon>
        <taxon>Actinomycetota</taxon>
        <taxon>Actinomycetes</taxon>
        <taxon>Micromonosporales</taxon>
        <taxon>Micromonosporaceae</taxon>
        <taxon>Micromonospora</taxon>
    </lineage>
</organism>
<evidence type="ECO:0000313" key="2">
    <source>
        <dbReference type="Proteomes" id="UP000245683"/>
    </source>
</evidence>
<keyword evidence="2" id="KW-1185">Reference proteome</keyword>
<reference evidence="2" key="1">
    <citation type="submission" date="2018-05" db="EMBL/GenBank/DDBJ databases">
        <title>Micromonospora globispora sp. nov. and Micromonospora rugosa sp. nov., isolated from marine sediment.</title>
        <authorList>
            <person name="Carro L."/>
            <person name="Aysel V."/>
            <person name="Cetin D."/>
            <person name="Igual J.M."/>
            <person name="Klenk H.-P."/>
            <person name="Trujillo M.E."/>
            <person name="Sahin N."/>
        </authorList>
    </citation>
    <scope>NUCLEOTIDE SEQUENCE [LARGE SCALE GENOMIC DNA]</scope>
    <source>
        <strain evidence="2">S2904</strain>
    </source>
</reference>
<dbReference type="Proteomes" id="UP000245683">
    <property type="component" value="Unassembled WGS sequence"/>
</dbReference>
<sequence length="153" mass="15856">MRAIGVRLAGGVVGTRLRVGSVPDPVLAGVLAADRSGRSGAAFSVRCRGDVVVRSWRGPHAARLPVLTRDGSAVVTVPPWRVADGSRAGVSALCVSRRSGEGEIRGRWAVPLTVTAWGASAAYAASLVTALYAHQPAAIPPTRSPRRSVTRVS</sequence>
<comment type="caution">
    <text evidence="1">The sequence shown here is derived from an EMBL/GenBank/DDBJ whole genome shotgun (WGS) entry which is preliminary data.</text>
</comment>
<accession>A0A317KGT6</accession>
<proteinExistence type="predicted"/>
<name>A0A317KGT6_9ACTN</name>